<organism evidence="2 3">
    <name type="scientific">Nakamurella alba</name>
    <dbReference type="NCBI Taxonomy" id="2665158"/>
    <lineage>
        <taxon>Bacteria</taxon>
        <taxon>Bacillati</taxon>
        <taxon>Actinomycetota</taxon>
        <taxon>Actinomycetes</taxon>
        <taxon>Nakamurellales</taxon>
        <taxon>Nakamurellaceae</taxon>
        <taxon>Nakamurella</taxon>
    </lineage>
</organism>
<accession>A0A7K1FNX5</accession>
<evidence type="ECO:0000313" key="2">
    <source>
        <dbReference type="EMBL" id="MTD15846.1"/>
    </source>
</evidence>
<evidence type="ECO:0000259" key="1">
    <source>
        <dbReference type="Pfam" id="PF04101"/>
    </source>
</evidence>
<sequence length="325" mass="35405">MGRILLVCSGGGHLKQLFTLAGRMGIAPEDQLWVTFDTGLSRSLLEGRDVQFARYAAPRDIPGTIRNAALARRMLRSERFDLAVSTGSSLAVSFLPLAARKGVPSHFIETAARADGPSMSGKILQRVRSVQTYTQYPAWSGPRWQYRGSTFDQYDVGPAVPSTDFDRVRKVVVTVGTTESYGFERLLTALVPLLGDREVLWQTGRSDVSALGIEGRESVPHHELNMAIAEADLVISHSGTGAALSAMEHGKTPVLVPRLARHDEHIDDHQLQIASELQRRGLAVMAHVEELDEQLLARAAGMSTVRLDVPPPFELIGSPGPSARL</sequence>
<gene>
    <name evidence="2" type="ORF">GIS00_18075</name>
</gene>
<dbReference type="AlphaFoldDB" id="A0A7K1FNX5"/>
<dbReference type="Pfam" id="PF04101">
    <property type="entry name" value="Glyco_tran_28_C"/>
    <property type="match status" value="1"/>
</dbReference>
<reference evidence="2 3" key="1">
    <citation type="submission" date="2019-11" db="EMBL/GenBank/DDBJ databases">
        <authorList>
            <person name="Jiang L.-Q."/>
        </authorList>
    </citation>
    <scope>NUCLEOTIDE SEQUENCE [LARGE SCALE GENOMIC DNA]</scope>
    <source>
        <strain evidence="2 3">YIM 132087</strain>
    </source>
</reference>
<dbReference type="EMBL" id="WLYK01000008">
    <property type="protein sequence ID" value="MTD15846.1"/>
    <property type="molecule type" value="Genomic_DNA"/>
</dbReference>
<dbReference type="Gene3D" id="3.40.50.2000">
    <property type="entry name" value="Glycogen Phosphorylase B"/>
    <property type="match status" value="2"/>
</dbReference>
<name>A0A7K1FNX5_9ACTN</name>
<dbReference type="Proteomes" id="UP000460221">
    <property type="component" value="Unassembled WGS sequence"/>
</dbReference>
<dbReference type="SUPFAM" id="SSF53756">
    <property type="entry name" value="UDP-Glycosyltransferase/glycogen phosphorylase"/>
    <property type="match status" value="1"/>
</dbReference>
<dbReference type="InterPro" id="IPR007235">
    <property type="entry name" value="Glyco_trans_28_C"/>
</dbReference>
<proteinExistence type="predicted"/>
<feature type="domain" description="Glycosyl transferase family 28 C-terminal" evidence="1">
    <location>
        <begin position="171"/>
        <end position="296"/>
    </location>
</feature>
<keyword evidence="2" id="KW-0808">Transferase</keyword>
<evidence type="ECO:0000313" key="3">
    <source>
        <dbReference type="Proteomes" id="UP000460221"/>
    </source>
</evidence>
<dbReference type="GO" id="GO:0016758">
    <property type="term" value="F:hexosyltransferase activity"/>
    <property type="evidence" value="ECO:0007669"/>
    <property type="project" value="InterPro"/>
</dbReference>
<keyword evidence="3" id="KW-1185">Reference proteome</keyword>
<dbReference type="RefSeq" id="WP_154769866.1">
    <property type="nucleotide sequence ID" value="NZ_WLYK01000008.1"/>
</dbReference>
<dbReference type="PANTHER" id="PTHR21015">
    <property type="entry name" value="UDP-N-ACETYLGLUCOSAMINE--N-ACETYLMURAMYL-(PENTAPEPTIDE) PYROPHOSPHORYL-UNDECAPRENOL N-ACETYLGLUCOSAMINE TRANSFERASE 1"/>
    <property type="match status" value="1"/>
</dbReference>
<comment type="caution">
    <text evidence="2">The sequence shown here is derived from an EMBL/GenBank/DDBJ whole genome shotgun (WGS) entry which is preliminary data.</text>
</comment>
<protein>
    <submittedName>
        <fullName evidence="2">Glycosyl transferase family 28</fullName>
    </submittedName>
</protein>
<dbReference type="PANTHER" id="PTHR21015:SF22">
    <property type="entry name" value="GLYCOSYLTRANSFERASE"/>
    <property type="match status" value="1"/>
</dbReference>